<proteinExistence type="predicted"/>
<reference evidence="1" key="1">
    <citation type="journal article" date="2020" name="Stud. Mycol.">
        <title>101 Dothideomycetes genomes: a test case for predicting lifestyles and emergence of pathogens.</title>
        <authorList>
            <person name="Haridas S."/>
            <person name="Albert R."/>
            <person name="Binder M."/>
            <person name="Bloem J."/>
            <person name="Labutti K."/>
            <person name="Salamov A."/>
            <person name="Andreopoulos B."/>
            <person name="Baker S."/>
            <person name="Barry K."/>
            <person name="Bills G."/>
            <person name="Bluhm B."/>
            <person name="Cannon C."/>
            <person name="Castanera R."/>
            <person name="Culley D."/>
            <person name="Daum C."/>
            <person name="Ezra D."/>
            <person name="Gonzalez J."/>
            <person name="Henrissat B."/>
            <person name="Kuo A."/>
            <person name="Liang C."/>
            <person name="Lipzen A."/>
            <person name="Lutzoni F."/>
            <person name="Magnuson J."/>
            <person name="Mondo S."/>
            <person name="Nolan M."/>
            <person name="Ohm R."/>
            <person name="Pangilinan J."/>
            <person name="Park H.-J."/>
            <person name="Ramirez L."/>
            <person name="Alfaro M."/>
            <person name="Sun H."/>
            <person name="Tritt A."/>
            <person name="Yoshinaga Y."/>
            <person name="Zwiers L.-H."/>
            <person name="Turgeon B."/>
            <person name="Goodwin S."/>
            <person name="Spatafora J."/>
            <person name="Crous P."/>
            <person name="Grigoriev I."/>
        </authorList>
    </citation>
    <scope>NUCLEOTIDE SEQUENCE</scope>
    <source>
        <strain evidence="1">CBS 260.36</strain>
    </source>
</reference>
<keyword evidence="2" id="KW-1185">Reference proteome</keyword>
<name>A0A9P4IWM6_9PEZI</name>
<evidence type="ECO:0000313" key="2">
    <source>
        <dbReference type="Proteomes" id="UP000799439"/>
    </source>
</evidence>
<accession>A0A9P4IWM6</accession>
<protein>
    <submittedName>
        <fullName evidence="1">Uncharacterized protein</fullName>
    </submittedName>
</protein>
<gene>
    <name evidence="1" type="ORF">K461DRAFT_36280</name>
</gene>
<organism evidence="1 2">
    <name type="scientific">Myriangium duriaei CBS 260.36</name>
    <dbReference type="NCBI Taxonomy" id="1168546"/>
    <lineage>
        <taxon>Eukaryota</taxon>
        <taxon>Fungi</taxon>
        <taxon>Dikarya</taxon>
        <taxon>Ascomycota</taxon>
        <taxon>Pezizomycotina</taxon>
        <taxon>Dothideomycetes</taxon>
        <taxon>Dothideomycetidae</taxon>
        <taxon>Myriangiales</taxon>
        <taxon>Myriangiaceae</taxon>
        <taxon>Myriangium</taxon>
    </lineage>
</organism>
<evidence type="ECO:0000313" key="1">
    <source>
        <dbReference type="EMBL" id="KAF2149916.1"/>
    </source>
</evidence>
<dbReference type="EMBL" id="ML996090">
    <property type="protein sequence ID" value="KAF2149916.1"/>
    <property type="molecule type" value="Genomic_DNA"/>
</dbReference>
<dbReference type="AlphaFoldDB" id="A0A9P4IWM6"/>
<dbReference type="Proteomes" id="UP000799439">
    <property type="component" value="Unassembled WGS sequence"/>
</dbReference>
<comment type="caution">
    <text evidence="1">The sequence shown here is derived from an EMBL/GenBank/DDBJ whole genome shotgun (WGS) entry which is preliminary data.</text>
</comment>
<sequence length="206" mass="22374">MNYWRLQISITLRHISGNQTDELGRQKPPDERSLVWITGSSRGLLLRAPRPMQVLSPPASPTRLSEDRVIFGRVEHIPFSRGASASSRTTTPHMPRHFLLGEVLTVSVDIVGDARVRTVASPPVYLGVGLALRNAPTVSECPYDGVIVLAVGLSLILTPFSIVSPQSLGFYALMVGLNQADLSIRIKRSETPPAIITSSALQCAKL</sequence>